<dbReference type="NCBIfam" id="TIGR03426">
    <property type="entry name" value="shape_MreD"/>
    <property type="match status" value="1"/>
</dbReference>
<dbReference type="GO" id="GO:0005886">
    <property type="term" value="C:plasma membrane"/>
    <property type="evidence" value="ECO:0007669"/>
    <property type="project" value="UniProtKB-SubCell"/>
</dbReference>
<dbReference type="PANTHER" id="PTHR37484:SF1">
    <property type="entry name" value="ROD SHAPE-DETERMINING PROTEIN MRED"/>
    <property type="match status" value="1"/>
</dbReference>
<keyword evidence="6 9" id="KW-1133">Transmembrane helix</keyword>
<evidence type="ECO:0000256" key="6">
    <source>
        <dbReference type="ARBA" id="ARBA00022989"/>
    </source>
</evidence>
<evidence type="ECO:0000256" key="1">
    <source>
        <dbReference type="ARBA" id="ARBA00004651"/>
    </source>
</evidence>
<dbReference type="Proteomes" id="UP000034410">
    <property type="component" value="Chromosome"/>
</dbReference>
<comment type="similarity">
    <text evidence="2 8">Belongs to the MreD family.</text>
</comment>
<dbReference type="InterPro" id="IPR007227">
    <property type="entry name" value="Cell_shape_determining_MreD"/>
</dbReference>
<keyword evidence="3 8" id="KW-1003">Cell membrane</keyword>
<dbReference type="InterPro" id="IPR026034">
    <property type="entry name" value="MreD_proteobac"/>
</dbReference>
<organism evidence="10 11">
    <name type="scientific">Sedimenticola thiotaurini</name>
    <dbReference type="NCBI Taxonomy" id="1543721"/>
    <lineage>
        <taxon>Bacteria</taxon>
        <taxon>Pseudomonadati</taxon>
        <taxon>Pseudomonadota</taxon>
        <taxon>Gammaproteobacteria</taxon>
        <taxon>Chromatiales</taxon>
        <taxon>Sedimenticolaceae</taxon>
        <taxon>Sedimenticola</taxon>
    </lineage>
</organism>
<accession>A0A0F7K1A9</accession>
<dbReference type="PANTHER" id="PTHR37484">
    <property type="entry name" value="ROD SHAPE-DETERMINING PROTEIN MRED"/>
    <property type="match status" value="1"/>
</dbReference>
<reference evidence="10 11" key="1">
    <citation type="journal article" date="2015" name="Genome Announc.">
        <title>Complete Genome Sequence of Sedimenticola thiotaurini Strain SIP-G1, a Polyphosphate- and Polyhydroxyalkanoate-Accumulating Sulfur-Oxidizing Gammaproteobacterium Isolated from Salt Marsh Sediments.</title>
        <authorList>
            <person name="Flood B.E."/>
            <person name="Jones D.S."/>
            <person name="Bailey J.V."/>
        </authorList>
    </citation>
    <scope>NUCLEOTIDE SEQUENCE [LARGE SCALE GENOMIC DNA]</scope>
    <source>
        <strain evidence="10 11">SIP-G1</strain>
    </source>
</reference>
<dbReference type="EMBL" id="CP011412">
    <property type="protein sequence ID" value="AKH21339.1"/>
    <property type="molecule type" value="Genomic_DNA"/>
</dbReference>
<dbReference type="PIRSF" id="PIRSF018472">
    <property type="entry name" value="MreD_proteobac"/>
    <property type="match status" value="1"/>
</dbReference>
<dbReference type="Pfam" id="PF04093">
    <property type="entry name" value="MreD"/>
    <property type="match status" value="1"/>
</dbReference>
<feature type="transmembrane region" description="Helical" evidence="9">
    <location>
        <begin position="134"/>
        <end position="152"/>
    </location>
</feature>
<feature type="transmembrane region" description="Helical" evidence="9">
    <location>
        <begin position="39"/>
        <end position="62"/>
    </location>
</feature>
<dbReference type="KEGG" id="seds:AAY24_14300"/>
<name>A0A0F7K1A9_9GAMM</name>
<evidence type="ECO:0000313" key="11">
    <source>
        <dbReference type="Proteomes" id="UP000034410"/>
    </source>
</evidence>
<dbReference type="RefSeq" id="WP_046860268.1">
    <property type="nucleotide sequence ID" value="NZ_CP011412.1"/>
</dbReference>
<keyword evidence="7 8" id="KW-0472">Membrane</keyword>
<evidence type="ECO:0000256" key="8">
    <source>
        <dbReference type="PIRNR" id="PIRNR018472"/>
    </source>
</evidence>
<feature type="transmembrane region" description="Helical" evidence="9">
    <location>
        <begin position="101"/>
        <end position="122"/>
    </location>
</feature>
<feature type="transmembrane region" description="Helical" evidence="9">
    <location>
        <begin position="6"/>
        <end position="27"/>
    </location>
</feature>
<evidence type="ECO:0000256" key="9">
    <source>
        <dbReference type="SAM" id="Phobius"/>
    </source>
</evidence>
<sequence length="162" mass="18466">MTLTPRSGTTVIIVTFCIALLLTILPLPDWAQMLRPQWYTLVLIYWTMALPQRVGVGVGWLVGIVVDVLSGTLLGQHALPLALIAYITFELHQRIRLFPLWQQSLTILVLLLLEKLLSFWVIGAVGQPTPPLSYWTPPLVGMLLWPWIFIVLRDLRRKFQVS</sequence>
<keyword evidence="8" id="KW-0997">Cell inner membrane</keyword>
<dbReference type="AlphaFoldDB" id="A0A0F7K1A9"/>
<keyword evidence="4 9" id="KW-0812">Transmembrane</keyword>
<evidence type="ECO:0000256" key="5">
    <source>
        <dbReference type="ARBA" id="ARBA00022960"/>
    </source>
</evidence>
<comment type="subcellular location">
    <subcellularLocation>
        <location evidence="8">Cell inner membrane</location>
    </subcellularLocation>
    <subcellularLocation>
        <location evidence="1">Cell membrane</location>
        <topology evidence="1">Multi-pass membrane protein</topology>
    </subcellularLocation>
</comment>
<evidence type="ECO:0000256" key="4">
    <source>
        <dbReference type="ARBA" id="ARBA00022692"/>
    </source>
</evidence>
<keyword evidence="11" id="KW-1185">Reference proteome</keyword>
<evidence type="ECO:0000256" key="3">
    <source>
        <dbReference type="ARBA" id="ARBA00022475"/>
    </source>
</evidence>
<proteinExistence type="inferred from homology"/>
<dbReference type="GO" id="GO:0008360">
    <property type="term" value="P:regulation of cell shape"/>
    <property type="evidence" value="ECO:0007669"/>
    <property type="project" value="UniProtKB-UniRule"/>
</dbReference>
<comment type="function">
    <text evidence="8">Involved in formation of the rod shape of the cell. May also contribute to regulation of formation of penicillin-binding proteins.</text>
</comment>
<protein>
    <recommendedName>
        <fullName evidence="8">Rod shape-determining protein MreD</fullName>
    </recommendedName>
</protein>
<evidence type="ECO:0000313" key="10">
    <source>
        <dbReference type="EMBL" id="AKH21339.1"/>
    </source>
</evidence>
<evidence type="ECO:0000256" key="2">
    <source>
        <dbReference type="ARBA" id="ARBA00007776"/>
    </source>
</evidence>
<feature type="transmembrane region" description="Helical" evidence="9">
    <location>
        <begin position="68"/>
        <end position="89"/>
    </location>
</feature>
<evidence type="ECO:0000256" key="7">
    <source>
        <dbReference type="ARBA" id="ARBA00023136"/>
    </source>
</evidence>
<keyword evidence="5 8" id="KW-0133">Cell shape</keyword>
<gene>
    <name evidence="10" type="ORF">AAY24_14300</name>
</gene>
<dbReference type="OrthoDB" id="6647425at2"/>